<name>A0A517NKX8_9BACT</name>
<dbReference type="EMBL" id="CP036525">
    <property type="protein sequence ID" value="QDT07795.1"/>
    <property type="molecule type" value="Genomic_DNA"/>
</dbReference>
<keyword evidence="2" id="KW-1185">Reference proteome</keyword>
<evidence type="ECO:0000313" key="1">
    <source>
        <dbReference type="EMBL" id="QDT07795.1"/>
    </source>
</evidence>
<dbReference type="Proteomes" id="UP000318538">
    <property type="component" value="Chromosome"/>
</dbReference>
<dbReference type="RefSeq" id="WP_145176235.1">
    <property type="nucleotide sequence ID" value="NZ_CP036525.1"/>
</dbReference>
<dbReference type="OrthoDB" id="274082at2"/>
<dbReference type="KEGG" id="rlc:K227x_62230"/>
<proteinExistence type="predicted"/>
<organism evidence="1 2">
    <name type="scientific">Rubripirellula lacrimiformis</name>
    <dbReference type="NCBI Taxonomy" id="1930273"/>
    <lineage>
        <taxon>Bacteria</taxon>
        <taxon>Pseudomonadati</taxon>
        <taxon>Planctomycetota</taxon>
        <taxon>Planctomycetia</taxon>
        <taxon>Pirellulales</taxon>
        <taxon>Pirellulaceae</taxon>
        <taxon>Rubripirellula</taxon>
    </lineage>
</organism>
<dbReference type="AlphaFoldDB" id="A0A517NKX8"/>
<reference evidence="1 2" key="1">
    <citation type="submission" date="2019-02" db="EMBL/GenBank/DDBJ databases">
        <title>Deep-cultivation of Planctomycetes and their phenomic and genomic characterization uncovers novel biology.</title>
        <authorList>
            <person name="Wiegand S."/>
            <person name="Jogler M."/>
            <person name="Boedeker C."/>
            <person name="Pinto D."/>
            <person name="Vollmers J."/>
            <person name="Rivas-Marin E."/>
            <person name="Kohn T."/>
            <person name="Peeters S.H."/>
            <person name="Heuer A."/>
            <person name="Rast P."/>
            <person name="Oberbeckmann S."/>
            <person name="Bunk B."/>
            <person name="Jeske O."/>
            <person name="Meyerdierks A."/>
            <person name="Storesund J.E."/>
            <person name="Kallscheuer N."/>
            <person name="Luecker S."/>
            <person name="Lage O.M."/>
            <person name="Pohl T."/>
            <person name="Merkel B.J."/>
            <person name="Hornburger P."/>
            <person name="Mueller R.-W."/>
            <person name="Bruemmer F."/>
            <person name="Labrenz M."/>
            <person name="Spormann A.M."/>
            <person name="Op den Camp H."/>
            <person name="Overmann J."/>
            <person name="Amann R."/>
            <person name="Jetten M.S.M."/>
            <person name="Mascher T."/>
            <person name="Medema M.H."/>
            <person name="Devos D.P."/>
            <person name="Kaster A.-K."/>
            <person name="Ovreas L."/>
            <person name="Rohde M."/>
            <person name="Galperin M.Y."/>
            <person name="Jogler C."/>
        </authorList>
    </citation>
    <scope>NUCLEOTIDE SEQUENCE [LARGE SCALE GENOMIC DNA]</scope>
    <source>
        <strain evidence="1 2">K22_7</strain>
    </source>
</reference>
<evidence type="ECO:0008006" key="3">
    <source>
        <dbReference type="Google" id="ProtNLM"/>
    </source>
</evidence>
<protein>
    <recommendedName>
        <fullName evidence="3">Phage major tail protein 2</fullName>
    </recommendedName>
</protein>
<evidence type="ECO:0000313" key="2">
    <source>
        <dbReference type="Proteomes" id="UP000318538"/>
    </source>
</evidence>
<gene>
    <name evidence="1" type="ORF">K227x_62230</name>
</gene>
<accession>A0A517NKX8</accession>
<sequence length="160" mass="17009">MATDLVRGAYSGKETFGYYNSATHASQTWVEMPRIRNMQTNRGPALTEVEFHGAAETGNIPGYKKFAGSFEYVRKRGADTVWDALVAARDAGSIIEIAHLNGPITSDDAKGWECPVLLGEFSEPANGNDGVVVTIPFAKADAFDASGDAVNYAPLSGSSS</sequence>